<dbReference type="GO" id="GO:0048786">
    <property type="term" value="C:presynaptic active zone"/>
    <property type="evidence" value="ECO:0007669"/>
    <property type="project" value="TreeGrafter"/>
</dbReference>
<organism evidence="7 8">
    <name type="scientific">Gadus morhua</name>
    <name type="common">Atlantic cod</name>
    <dbReference type="NCBI Taxonomy" id="8049"/>
    <lineage>
        <taxon>Eukaryota</taxon>
        <taxon>Metazoa</taxon>
        <taxon>Chordata</taxon>
        <taxon>Craniata</taxon>
        <taxon>Vertebrata</taxon>
        <taxon>Euteleostomi</taxon>
        <taxon>Actinopterygii</taxon>
        <taxon>Neopterygii</taxon>
        <taxon>Teleostei</taxon>
        <taxon>Neoteleostei</taxon>
        <taxon>Acanthomorphata</taxon>
        <taxon>Zeiogadaria</taxon>
        <taxon>Gadariae</taxon>
        <taxon>Gadiformes</taxon>
        <taxon>Gadoidei</taxon>
        <taxon>Gadidae</taxon>
        <taxon>Gadus</taxon>
    </lineage>
</organism>
<evidence type="ECO:0000313" key="7">
    <source>
        <dbReference type="Ensembl" id="ENSGMOP00000015260.2"/>
    </source>
</evidence>
<dbReference type="Ensembl" id="ENSGMOT00000015651.2">
    <property type="protein sequence ID" value="ENSGMOP00000015260.2"/>
    <property type="gene ID" value="ENSGMOG00000014244.2"/>
</dbReference>
<dbReference type="InterPro" id="IPR037620">
    <property type="entry name" value="LIP-1_SAM_1"/>
</dbReference>
<evidence type="ECO:0000256" key="4">
    <source>
        <dbReference type="SAM" id="Coils"/>
    </source>
</evidence>
<keyword evidence="8" id="KW-1185">Reference proteome</keyword>
<dbReference type="SUPFAM" id="SSF47769">
    <property type="entry name" value="SAM/Pointed domain"/>
    <property type="match status" value="3"/>
</dbReference>
<evidence type="ECO:0000313" key="8">
    <source>
        <dbReference type="Proteomes" id="UP000694546"/>
    </source>
</evidence>
<dbReference type="GeneTree" id="ENSGT01050000244900"/>
<feature type="region of interest" description="Disordered" evidence="5">
    <location>
        <begin position="220"/>
        <end position="247"/>
    </location>
</feature>
<dbReference type="CDD" id="cd09565">
    <property type="entry name" value="SAM_liprin-alpha1_2_3_4_repeat2"/>
    <property type="match status" value="1"/>
</dbReference>
<evidence type="ECO:0000256" key="1">
    <source>
        <dbReference type="ARBA" id="ARBA00007026"/>
    </source>
</evidence>
<feature type="compositionally biased region" description="Gly residues" evidence="5">
    <location>
        <begin position="685"/>
        <end position="696"/>
    </location>
</feature>
<dbReference type="PANTHER" id="PTHR12587">
    <property type="entry name" value="LAR INTERACTING PROTEIN LIP -RELATED PROTEIN"/>
    <property type="match status" value="1"/>
</dbReference>
<evidence type="ECO:0000256" key="3">
    <source>
        <dbReference type="ARBA" id="ARBA00023054"/>
    </source>
</evidence>
<feature type="coiled-coil region" evidence="4">
    <location>
        <begin position="254"/>
        <end position="442"/>
    </location>
</feature>
<name>A0A8C5F8A2_GADMO</name>
<dbReference type="PANTHER" id="PTHR12587:SF15">
    <property type="entry name" value="LIPRIN-ALPHA-1"/>
    <property type="match status" value="1"/>
</dbReference>
<feature type="coiled-coil region" evidence="4">
    <location>
        <begin position="631"/>
        <end position="665"/>
    </location>
</feature>
<dbReference type="Pfam" id="PF07647">
    <property type="entry name" value="SAM_2"/>
    <property type="match status" value="1"/>
</dbReference>
<feature type="compositionally biased region" description="Polar residues" evidence="5">
    <location>
        <begin position="224"/>
        <end position="234"/>
    </location>
</feature>
<feature type="domain" description="SAM" evidence="6">
    <location>
        <begin position="957"/>
        <end position="1014"/>
    </location>
</feature>
<dbReference type="Pfam" id="PF25526">
    <property type="entry name" value="LIP-1"/>
    <property type="match status" value="1"/>
</dbReference>
<feature type="domain" description="SAM" evidence="6">
    <location>
        <begin position="865"/>
        <end position="931"/>
    </location>
</feature>
<dbReference type="AlphaFoldDB" id="A0A8C5F8A2"/>
<dbReference type="InterPro" id="IPR037621">
    <property type="entry name" value="LIP-1_SAM_2"/>
</dbReference>
<dbReference type="Gene3D" id="1.10.150.50">
    <property type="entry name" value="Transcription Factor, Ets-1"/>
    <property type="match status" value="3"/>
</dbReference>
<dbReference type="CDD" id="cd09562">
    <property type="entry name" value="SAM_liprin-alpha1_2_3_4_repeat1"/>
    <property type="match status" value="1"/>
</dbReference>
<evidence type="ECO:0000256" key="5">
    <source>
        <dbReference type="SAM" id="MobiDB-lite"/>
    </source>
</evidence>
<evidence type="ECO:0000256" key="2">
    <source>
        <dbReference type="ARBA" id="ARBA00022737"/>
    </source>
</evidence>
<feature type="region of interest" description="Disordered" evidence="5">
    <location>
        <begin position="1"/>
        <end position="31"/>
    </location>
</feature>
<feature type="domain" description="SAM" evidence="6">
    <location>
        <begin position="1038"/>
        <end position="1107"/>
    </location>
</feature>
<dbReference type="InterPro" id="IPR037622">
    <property type="entry name" value="LIP-1_SAM_3"/>
</dbReference>
<comment type="similarity">
    <text evidence="1">Belongs to the liprin family. Liprin-alpha subfamily.</text>
</comment>
<dbReference type="PROSITE" id="PS50105">
    <property type="entry name" value="SAM_DOMAIN"/>
    <property type="match status" value="3"/>
</dbReference>
<dbReference type="InterPro" id="IPR057892">
    <property type="entry name" value="LIP-1_CC2"/>
</dbReference>
<proteinExistence type="inferred from homology"/>
<feature type="compositionally biased region" description="Low complexity" evidence="5">
    <location>
        <begin position="768"/>
        <end position="782"/>
    </location>
</feature>
<dbReference type="GO" id="GO:0050808">
    <property type="term" value="P:synapse organization"/>
    <property type="evidence" value="ECO:0007669"/>
    <property type="project" value="TreeGrafter"/>
</dbReference>
<reference evidence="7" key="2">
    <citation type="submission" date="2025-09" db="UniProtKB">
        <authorList>
            <consortium name="Ensembl"/>
        </authorList>
    </citation>
    <scope>IDENTIFICATION</scope>
</reference>
<feature type="coiled-coil region" evidence="4">
    <location>
        <begin position="95"/>
        <end position="129"/>
    </location>
</feature>
<dbReference type="CDD" id="cd09568">
    <property type="entry name" value="SAM_liprin-alpha1_2_3_4_repeat3"/>
    <property type="match status" value="1"/>
</dbReference>
<dbReference type="Proteomes" id="UP000694546">
    <property type="component" value="Chromosome 14"/>
</dbReference>
<feature type="region of interest" description="Disordered" evidence="5">
    <location>
        <begin position="666"/>
        <end position="844"/>
    </location>
</feature>
<accession>A0A8C5F8A2</accession>
<dbReference type="Pfam" id="PF00536">
    <property type="entry name" value="SAM_1"/>
    <property type="match status" value="1"/>
</dbReference>
<keyword evidence="2" id="KW-0677">Repeat</keyword>
<evidence type="ECO:0000259" key="6">
    <source>
        <dbReference type="PROSITE" id="PS50105"/>
    </source>
</evidence>
<sequence>MMCEVMPTISESDGPGAGGRGSGSPLQSDSEGHFESLMVSMLEERDRLLDTLRESQENLGLTQGRLHEVSHERDSLQRQLNTALPQEFAALTKEVNVCREHLLEKEEEIAELKAERNNTRLLLEHLECLVSRHERSLRMTVVKRQAQSPAGVSSEVEVLKALKSLFEHHKALDEKVRERLRVALERCSALEEQLTMSHKEVAYLREQSIQKRGLLDGTHELNHNSENVASTNGKRSSDGSLGLEDDCGSGAGRVVELQEVVERQTSDLGQMKERMAAMSSRISELEEDLDTARKDLIKSEDMNTRLQRDLRESMAQKEDMEERITTLEKRYLAAQREATSVHDLNDKLENEVANKDSLFRQMEERNRHVQEKLELAEQKLQQTIRKAETLPEVEAELAQRVAALTKAEERHGNVEERLRQMEAQLEEKHQELIRARQREKMNEEHNKRLSETVDKLLSESNERLQLHLKERMSALEDKNSLIRELDHTKKLIEESHHEKEQLLIEMETMRAESEQGRRAQPRSLLSSTPDFRYPVSASSMIDSNSDHYGGALVLRRPQKGRVAALRDEPSKVQTLNEQEWERVQQANVLANVAQAFESDMEASDLEEDRETMFSSVDLLSPGGQADAQTLALMLQEQLDAINNEIRMIQEEKENTSQRAEEIECRVGGDGLGGRFRSMSSLPPSHGGGSSVGGSPPGSGHSTPRRVPRSPNREMDRMGVMTLSAQDDHAPIRCETSPPTTPRSISRGAHTASHEDIRDIRGLAGLQDGQGSNPSSSNSSQDSLNKAAKKKSIKSSIGRLFGKKEKGRPGPPGKDPLSQGQPGGRSASDGLGLGTLGGPAEKNRKLQKKHELLEEARRQGLPFAQWDGPTVVVWLELWVGMPAWYVAACRANVKSGAIMSALSDTEIQREIGISNPLHRLKLRLAIQEIMSLTSPSAPPTSRTTLAYGDMNHEWIGNEWLPSLGLPQYRSYFMESLVDARMLDHLTKKDLRGQLKMVDSFHRNSFQCGVMSLRRLNYDRMELERRREEAQLETSDVLVWSNERVISWVAAIGLKEYSSSLYENGVHGALLALDEAFDHNTLALLLQIPTQNTQARAILEREYNSLLAIGTERRMEEDDDKNFRRAPSWRKKFRPKDMRGVSLGASDTLPANFRVNSSGAAVSPSTQPKRSWIPFSYLWRCRSVDAQRL</sequence>
<dbReference type="InterPro" id="IPR001660">
    <property type="entry name" value="SAM"/>
</dbReference>
<dbReference type="InterPro" id="IPR029515">
    <property type="entry name" value="Liprin"/>
</dbReference>
<dbReference type="InterPro" id="IPR013761">
    <property type="entry name" value="SAM/pointed_sf"/>
</dbReference>
<dbReference type="SMART" id="SM00454">
    <property type="entry name" value="SAM"/>
    <property type="match status" value="3"/>
</dbReference>
<keyword evidence="3 4" id="KW-0175">Coiled coil</keyword>
<feature type="compositionally biased region" description="Basic and acidic residues" evidence="5">
    <location>
        <begin position="751"/>
        <end position="760"/>
    </location>
</feature>
<reference evidence="7" key="1">
    <citation type="submission" date="2025-08" db="UniProtKB">
        <authorList>
            <consortium name="Ensembl"/>
        </authorList>
    </citation>
    <scope>IDENTIFICATION</scope>
</reference>
<protein>
    <recommendedName>
        <fullName evidence="6">SAM domain-containing protein</fullName>
    </recommendedName>
</protein>
<dbReference type="GO" id="GO:0005737">
    <property type="term" value="C:cytoplasm"/>
    <property type="evidence" value="ECO:0007669"/>
    <property type="project" value="UniProtKB-SubCell"/>
</dbReference>